<evidence type="ECO:0000313" key="2">
    <source>
        <dbReference type="Proteomes" id="UP001230649"/>
    </source>
</evidence>
<dbReference type="Proteomes" id="UP001230649">
    <property type="component" value="Unassembled WGS sequence"/>
</dbReference>
<sequence>MSISQLPNLPIPHLPPASIPATAAVTRILVLSNFSPALKTRDLQAAFAQWEGDKGGFRIKWIDDVTALVVFQDANVAKRAYLSLLLNPAPALPPPASIKPYDGPDAQAIIHSVTARQHGHAGGRASMSGAGAGVTSGSMAGGIAGGAFNFGQQQQQGYAGQQGGIAGYGAQGTRNQGKPQPGMDPGPALTGLGISNYGRHARSASTSSISASEPQHHGFNNTNSRNVSGGGNVSSSNSGSSNNSTGLGRIGGGAHARHGSSGSSAFGRNSAMGAFAFGPAPAQGNGSTSVPKEPTVQSPGDTLTYALPPVSSSASFRATGGHLGGGLATHHEADSPAGTPIKGTASRATLENSAHPSSLAPGFGGNQQQQQQEDATTPGIEILGAVPFPDGGPGGYLATQERRASGGTSSATSGAGGKKDGGGAALDVLGGIRRESLDAKSAEKALREVSKALEGLGVGVAVAAGKS</sequence>
<evidence type="ECO:0000313" key="1">
    <source>
        <dbReference type="EMBL" id="KAJ9096627.1"/>
    </source>
</evidence>
<organism evidence="1 2">
    <name type="scientific">Naganishia adeliensis</name>
    <dbReference type="NCBI Taxonomy" id="92952"/>
    <lineage>
        <taxon>Eukaryota</taxon>
        <taxon>Fungi</taxon>
        <taxon>Dikarya</taxon>
        <taxon>Basidiomycota</taxon>
        <taxon>Agaricomycotina</taxon>
        <taxon>Tremellomycetes</taxon>
        <taxon>Filobasidiales</taxon>
        <taxon>Filobasidiaceae</taxon>
        <taxon>Naganishia</taxon>
    </lineage>
</organism>
<gene>
    <name evidence="1" type="ORF">QFC20_006389</name>
</gene>
<keyword evidence="2" id="KW-1185">Reference proteome</keyword>
<protein>
    <submittedName>
        <fullName evidence="1">Uncharacterized protein</fullName>
    </submittedName>
</protein>
<accession>A0ACC2VCE7</accession>
<name>A0ACC2VCE7_9TREE</name>
<reference evidence="1" key="1">
    <citation type="submission" date="2023-04" db="EMBL/GenBank/DDBJ databases">
        <title>Draft Genome sequencing of Naganishia species isolated from polar environments using Oxford Nanopore Technology.</title>
        <authorList>
            <person name="Leo P."/>
            <person name="Venkateswaran K."/>
        </authorList>
    </citation>
    <scope>NUCLEOTIDE SEQUENCE</scope>
    <source>
        <strain evidence="1">MNA-CCFEE 5262</strain>
    </source>
</reference>
<dbReference type="EMBL" id="JASBWS010000111">
    <property type="protein sequence ID" value="KAJ9096627.1"/>
    <property type="molecule type" value="Genomic_DNA"/>
</dbReference>
<comment type="caution">
    <text evidence="1">The sequence shown here is derived from an EMBL/GenBank/DDBJ whole genome shotgun (WGS) entry which is preliminary data.</text>
</comment>
<proteinExistence type="predicted"/>